<sequence>MFGNNDEHLKDEGIYDRDEILERFIPVSVEDLVKDLGDSDFLDEEQTSLFNKISEMFVALYHAQLHKNLLKLKRNYQPYSPDRDTVVVSRASDCKKSEQVATFKRDIQVILDRANFESLSIDEINESLNKVSPYGVAVTVDLDEFEELAIHYRGIGYRILVNRRWETLWIKKRYSEVPIYRRLFVLLKPKHDDSDNSSGEMNTNCIYLKLFKNIPQHDLEMLFPNTQVKMRLFDKIKLSLTGGGGTVTGIAGLVAKISGAVASLLGVVIALVGFAAIIWRQIANVFNHRTKYMAELTKNLYFYNLNNNVGAISQLVDMAEGEEFKEAILAYYFLTAMPDTVFDQDLLDKKIEDYIEEKYGVTIDFEITDGLRKLDDCTMLQRDSSGRLTTVDFKEALRVLNEMWDNMYD</sequence>
<dbReference type="PANTHER" id="PTHR33645:SF11">
    <property type="entry name" value="AMINOPEPTIDASE (DUF3754)"/>
    <property type="match status" value="1"/>
</dbReference>
<keyword evidence="1" id="KW-0812">Transmembrane</keyword>
<dbReference type="PANTHER" id="PTHR33645">
    <property type="entry name" value="AMINOPEPTIDASE (DUF3754)"/>
    <property type="match status" value="1"/>
</dbReference>
<proteinExistence type="predicted"/>
<accession>A0A3B0ZF81</accession>
<protein>
    <submittedName>
        <fullName evidence="2">Uncharacterized protein</fullName>
    </submittedName>
</protein>
<name>A0A3B0ZF81_9ZZZZ</name>
<feature type="transmembrane region" description="Helical" evidence="1">
    <location>
        <begin position="261"/>
        <end position="279"/>
    </location>
</feature>
<dbReference type="Pfam" id="PF12576">
    <property type="entry name" value="DUF3754"/>
    <property type="match status" value="1"/>
</dbReference>
<organism evidence="2">
    <name type="scientific">hydrothermal vent metagenome</name>
    <dbReference type="NCBI Taxonomy" id="652676"/>
    <lineage>
        <taxon>unclassified sequences</taxon>
        <taxon>metagenomes</taxon>
        <taxon>ecological metagenomes</taxon>
    </lineage>
</organism>
<gene>
    <name evidence="2" type="ORF">MNBD_GAMMA12-486</name>
</gene>
<evidence type="ECO:0000313" key="2">
    <source>
        <dbReference type="EMBL" id="VAW79366.1"/>
    </source>
</evidence>
<keyword evidence="1" id="KW-0472">Membrane</keyword>
<reference evidence="2" key="1">
    <citation type="submission" date="2018-06" db="EMBL/GenBank/DDBJ databases">
        <authorList>
            <person name="Zhirakovskaya E."/>
        </authorList>
    </citation>
    <scope>NUCLEOTIDE SEQUENCE</scope>
</reference>
<dbReference type="AlphaFoldDB" id="A0A3B0ZF81"/>
<keyword evidence="1" id="KW-1133">Transmembrane helix</keyword>
<dbReference type="EMBL" id="UOFL01000171">
    <property type="protein sequence ID" value="VAW79366.1"/>
    <property type="molecule type" value="Genomic_DNA"/>
</dbReference>
<evidence type="ECO:0000256" key="1">
    <source>
        <dbReference type="SAM" id="Phobius"/>
    </source>
</evidence>
<dbReference type="InterPro" id="IPR022227">
    <property type="entry name" value="DUF3754"/>
</dbReference>